<dbReference type="InterPro" id="IPR011990">
    <property type="entry name" value="TPR-like_helical_dom_sf"/>
</dbReference>
<dbReference type="Pfam" id="PF08308">
    <property type="entry name" value="PEGA"/>
    <property type="match status" value="1"/>
</dbReference>
<keyword evidence="2" id="KW-1133">Transmembrane helix</keyword>
<feature type="transmembrane region" description="Helical" evidence="2">
    <location>
        <begin position="243"/>
        <end position="264"/>
    </location>
</feature>
<dbReference type="InterPro" id="IPR013229">
    <property type="entry name" value="PEGA"/>
</dbReference>
<feature type="domain" description="PEGA" evidence="3">
    <location>
        <begin position="134"/>
        <end position="201"/>
    </location>
</feature>
<dbReference type="Proteomes" id="UP000295497">
    <property type="component" value="Chromosome"/>
</dbReference>
<sequence length="370" mass="38198">MMRLRSVVGGICFLVALGSGVGLARAEPEPEGSRAAESAATNAHQQARRAFFARRWAEAEASFEAVLAVPGAAWMPAAQRAEVLGYLGLCELEQGKHREAAEHLGQSLEHDAALDQALLRRFTRAFNGAVERVGRIYVAASPPDAELLVDGKPIGTGAAAHELFVEPGAYTLRARLSGYGEASQRVEVAAGLTVGAALQLARAADAPARAPDPVAARSAPAAPAAPPDAPPAAPGPWASWPGALRIAGIAVAAATVSTGAVFMLRANRLDGSLDERIDGLHRDPAWTSGACSAAPQPSACPELRRMREQRDLSGAVGTALVATGAVVGAVTAASFFVDFSWLRSTPARSGFQVVPAMAAQQVGLVAVGVW</sequence>
<proteinExistence type="predicted"/>
<organism evidence="4 5">
    <name type="scientific">Sorangium cellulosum</name>
    <name type="common">Polyangium cellulosum</name>
    <dbReference type="NCBI Taxonomy" id="56"/>
    <lineage>
        <taxon>Bacteria</taxon>
        <taxon>Pseudomonadati</taxon>
        <taxon>Myxococcota</taxon>
        <taxon>Polyangia</taxon>
        <taxon>Polyangiales</taxon>
        <taxon>Polyangiaceae</taxon>
        <taxon>Sorangium</taxon>
    </lineage>
</organism>
<feature type="transmembrane region" description="Helical" evidence="2">
    <location>
        <begin position="312"/>
        <end position="337"/>
    </location>
</feature>
<dbReference type="EMBL" id="CP012672">
    <property type="protein sequence ID" value="AUX36397.1"/>
    <property type="molecule type" value="Genomic_DNA"/>
</dbReference>
<accession>A0A4P2R0H0</accession>
<evidence type="ECO:0000256" key="2">
    <source>
        <dbReference type="SAM" id="Phobius"/>
    </source>
</evidence>
<feature type="region of interest" description="Disordered" evidence="1">
    <location>
        <begin position="209"/>
        <end position="236"/>
    </location>
</feature>
<dbReference type="RefSeq" id="WP_129579225.1">
    <property type="nucleotide sequence ID" value="NZ_CP012672.1"/>
</dbReference>
<evidence type="ECO:0000259" key="3">
    <source>
        <dbReference type="Pfam" id="PF08308"/>
    </source>
</evidence>
<gene>
    <name evidence="4" type="ORF">SOCE836_086040</name>
</gene>
<dbReference type="Gene3D" id="1.25.40.10">
    <property type="entry name" value="Tetratricopeptide repeat domain"/>
    <property type="match status" value="1"/>
</dbReference>
<feature type="compositionally biased region" description="Low complexity" evidence="1">
    <location>
        <begin position="209"/>
        <end position="222"/>
    </location>
</feature>
<dbReference type="AlphaFoldDB" id="A0A4P2R0H0"/>
<evidence type="ECO:0000256" key="1">
    <source>
        <dbReference type="SAM" id="MobiDB-lite"/>
    </source>
</evidence>
<evidence type="ECO:0000313" key="5">
    <source>
        <dbReference type="Proteomes" id="UP000295497"/>
    </source>
</evidence>
<dbReference type="SUPFAM" id="SSF48452">
    <property type="entry name" value="TPR-like"/>
    <property type="match status" value="1"/>
</dbReference>
<name>A0A4P2R0H0_SORCE</name>
<keyword evidence="2" id="KW-0812">Transmembrane</keyword>
<protein>
    <recommendedName>
        <fullName evidence="3">PEGA domain-containing protein</fullName>
    </recommendedName>
</protein>
<evidence type="ECO:0000313" key="4">
    <source>
        <dbReference type="EMBL" id="AUX36397.1"/>
    </source>
</evidence>
<keyword evidence="2" id="KW-0472">Membrane</keyword>
<feature type="compositionally biased region" description="Pro residues" evidence="1">
    <location>
        <begin position="223"/>
        <end position="234"/>
    </location>
</feature>
<reference evidence="4 5" key="1">
    <citation type="submission" date="2015-09" db="EMBL/GenBank/DDBJ databases">
        <title>Sorangium comparison.</title>
        <authorList>
            <person name="Zaburannyi N."/>
            <person name="Bunk B."/>
            <person name="Overmann J."/>
            <person name="Mueller R."/>
        </authorList>
    </citation>
    <scope>NUCLEOTIDE SEQUENCE [LARGE SCALE GENOMIC DNA]</scope>
    <source>
        <strain evidence="4 5">So ce836</strain>
    </source>
</reference>